<dbReference type="AlphaFoldDB" id="A0A9D1FJI8"/>
<dbReference type="EMBL" id="DVJQ01000071">
    <property type="protein sequence ID" value="HIS74981.1"/>
    <property type="molecule type" value="Genomic_DNA"/>
</dbReference>
<dbReference type="InterPro" id="IPR016181">
    <property type="entry name" value="Acyl_CoA_acyltransferase"/>
</dbReference>
<sequence length="331" mass="37788">MYETQVLSQKYFKIFAGVYNDFRLKCATDYKFEIEPLTYEEFIEYFEKKLINCVILLEDDIPTGFLAYSNASKDVIELFLIHILGNENINEKRNSLMEKFMLDTCERRKQALVSYPMLGVQTDYKDNASFFGFKFIELAVMVFDINDKKLIKEIEQLNLYSIPIGYKIVPYSDIYADELAGVILKSFADSSDINFDVRFGSIEGCRDIVDKITKSVYGRFLSHSSKVLLHENRLIGFCLSNVTGEHIGNIPLVGILKEHRGMGLSKLLLKSVVSDVIKLNQSGLVNLSEINASVDLDNLNAVKMYEDSGFIRSYNYPQAYLPRSMDSSLAL</sequence>
<dbReference type="GO" id="GO:0016747">
    <property type="term" value="F:acyltransferase activity, transferring groups other than amino-acyl groups"/>
    <property type="evidence" value="ECO:0007669"/>
    <property type="project" value="InterPro"/>
</dbReference>
<accession>A0A9D1FJI8</accession>
<dbReference type="PROSITE" id="PS51186">
    <property type="entry name" value="GNAT"/>
    <property type="match status" value="1"/>
</dbReference>
<comment type="caution">
    <text evidence="2">The sequence shown here is derived from an EMBL/GenBank/DDBJ whole genome shotgun (WGS) entry which is preliminary data.</text>
</comment>
<dbReference type="SUPFAM" id="SSF55729">
    <property type="entry name" value="Acyl-CoA N-acyltransferases (Nat)"/>
    <property type="match status" value="1"/>
</dbReference>
<proteinExistence type="predicted"/>
<name>A0A9D1FJI8_9BACT</name>
<feature type="domain" description="N-acetyltransferase" evidence="1">
    <location>
        <begin position="166"/>
        <end position="331"/>
    </location>
</feature>
<evidence type="ECO:0000313" key="3">
    <source>
        <dbReference type="Proteomes" id="UP000886865"/>
    </source>
</evidence>
<evidence type="ECO:0000259" key="1">
    <source>
        <dbReference type="PROSITE" id="PS51186"/>
    </source>
</evidence>
<dbReference type="InterPro" id="IPR000182">
    <property type="entry name" value="GNAT_dom"/>
</dbReference>
<organism evidence="2 3">
    <name type="scientific">Candidatus Galligastranaerophilus intestinavium</name>
    <dbReference type="NCBI Taxonomy" id="2840836"/>
    <lineage>
        <taxon>Bacteria</taxon>
        <taxon>Candidatus Galligastranaerophilus</taxon>
    </lineage>
</organism>
<gene>
    <name evidence="2" type="ORF">IAA86_08190</name>
</gene>
<dbReference type="CDD" id="cd04301">
    <property type="entry name" value="NAT_SF"/>
    <property type="match status" value="1"/>
</dbReference>
<reference evidence="2" key="2">
    <citation type="journal article" date="2021" name="PeerJ">
        <title>Extensive microbial diversity within the chicken gut microbiome revealed by metagenomics and culture.</title>
        <authorList>
            <person name="Gilroy R."/>
            <person name="Ravi A."/>
            <person name="Getino M."/>
            <person name="Pursley I."/>
            <person name="Horton D.L."/>
            <person name="Alikhan N.F."/>
            <person name="Baker D."/>
            <person name="Gharbi K."/>
            <person name="Hall N."/>
            <person name="Watson M."/>
            <person name="Adriaenssens E.M."/>
            <person name="Foster-Nyarko E."/>
            <person name="Jarju S."/>
            <person name="Secka A."/>
            <person name="Antonio M."/>
            <person name="Oren A."/>
            <person name="Chaudhuri R.R."/>
            <person name="La Ragione R."/>
            <person name="Hildebrand F."/>
            <person name="Pallen M.J."/>
        </authorList>
    </citation>
    <scope>NUCLEOTIDE SEQUENCE</scope>
    <source>
        <strain evidence="2">CHK152-2871</strain>
    </source>
</reference>
<protein>
    <submittedName>
        <fullName evidence="2">GNAT family N-acetyltransferase</fullName>
    </submittedName>
</protein>
<evidence type="ECO:0000313" key="2">
    <source>
        <dbReference type="EMBL" id="HIS74981.1"/>
    </source>
</evidence>
<dbReference type="Pfam" id="PF00583">
    <property type="entry name" value="Acetyltransf_1"/>
    <property type="match status" value="1"/>
</dbReference>
<dbReference type="Gene3D" id="3.40.630.30">
    <property type="match status" value="1"/>
</dbReference>
<reference evidence="2" key="1">
    <citation type="submission" date="2020-10" db="EMBL/GenBank/DDBJ databases">
        <authorList>
            <person name="Gilroy R."/>
        </authorList>
    </citation>
    <scope>NUCLEOTIDE SEQUENCE</scope>
    <source>
        <strain evidence="2">CHK152-2871</strain>
    </source>
</reference>
<dbReference type="Proteomes" id="UP000886865">
    <property type="component" value="Unassembled WGS sequence"/>
</dbReference>